<comment type="subcellular location">
    <subcellularLocation>
        <location evidence="1">Cell membrane</location>
        <topology evidence="1">Multi-pass membrane protein</topology>
    </subcellularLocation>
    <subcellularLocation>
        <location evidence="8">Membrane</location>
        <topology evidence="8">Multi-pass membrane protein</topology>
    </subcellularLocation>
</comment>
<evidence type="ECO:0000313" key="9">
    <source>
        <dbReference type="EMBL" id="PIS41808.1"/>
    </source>
</evidence>
<dbReference type="GO" id="GO:0000287">
    <property type="term" value="F:magnesium ion binding"/>
    <property type="evidence" value="ECO:0007669"/>
    <property type="project" value="TreeGrafter"/>
</dbReference>
<dbReference type="SUPFAM" id="SSF144083">
    <property type="entry name" value="Magnesium transport protein CorA, transmembrane region"/>
    <property type="match status" value="1"/>
</dbReference>
<dbReference type="AlphaFoldDB" id="A0A2H0YTJ0"/>
<keyword evidence="5 8" id="KW-0812">Transmembrane</keyword>
<name>A0A2H0YTJ0_9BACT</name>
<comment type="function">
    <text evidence="8">Mediates influx of magnesium ions.</text>
</comment>
<evidence type="ECO:0000256" key="4">
    <source>
        <dbReference type="ARBA" id="ARBA00022475"/>
    </source>
</evidence>
<feature type="transmembrane region" description="Helical" evidence="8">
    <location>
        <begin position="302"/>
        <end position="322"/>
    </location>
</feature>
<evidence type="ECO:0000256" key="5">
    <source>
        <dbReference type="ARBA" id="ARBA00022692"/>
    </source>
</evidence>
<dbReference type="InterPro" id="IPR045861">
    <property type="entry name" value="CorA_cytoplasmic_dom"/>
</dbReference>
<proteinExistence type="inferred from homology"/>
<dbReference type="GO" id="GO:0015087">
    <property type="term" value="F:cobalt ion transmembrane transporter activity"/>
    <property type="evidence" value="ECO:0007669"/>
    <property type="project" value="UniProtKB-UniRule"/>
</dbReference>
<feature type="transmembrane region" description="Helical" evidence="8">
    <location>
        <begin position="334"/>
        <end position="354"/>
    </location>
</feature>
<reference evidence="10" key="1">
    <citation type="submission" date="2017-09" db="EMBL/GenBank/DDBJ databases">
        <title>Depth-based differentiation of microbial function through sediment-hosted aquifers and enrichment of novel symbionts in the deep terrestrial subsurface.</title>
        <authorList>
            <person name="Probst A.J."/>
            <person name="Ladd B."/>
            <person name="Jarett J.K."/>
            <person name="Geller-Mcgrath D.E."/>
            <person name="Sieber C.M.K."/>
            <person name="Emerson J.B."/>
            <person name="Anantharaman K."/>
            <person name="Thomas B.C."/>
            <person name="Malmstrom R."/>
            <person name="Stieglmeier M."/>
            <person name="Klingl A."/>
            <person name="Woyke T."/>
            <person name="Ryan C.M."/>
            <person name="Banfield J.F."/>
        </authorList>
    </citation>
    <scope>NUCLEOTIDE SEQUENCE [LARGE SCALE GENOMIC DNA]</scope>
</reference>
<dbReference type="PANTHER" id="PTHR46494:SF1">
    <property type="entry name" value="CORA FAMILY METAL ION TRANSPORTER (EUROFUNG)"/>
    <property type="match status" value="1"/>
</dbReference>
<comment type="caution">
    <text evidence="9">The sequence shown here is derived from an EMBL/GenBank/DDBJ whole genome shotgun (WGS) entry which is preliminary data.</text>
</comment>
<dbReference type="GO" id="GO:0050897">
    <property type="term" value="F:cobalt ion binding"/>
    <property type="evidence" value="ECO:0007669"/>
    <property type="project" value="TreeGrafter"/>
</dbReference>
<protein>
    <recommendedName>
        <fullName evidence="8">Magnesium transport protein CorA</fullName>
    </recommendedName>
</protein>
<keyword evidence="7 8" id="KW-0472">Membrane</keyword>
<evidence type="ECO:0000256" key="8">
    <source>
        <dbReference type="RuleBase" id="RU362010"/>
    </source>
</evidence>
<evidence type="ECO:0000256" key="7">
    <source>
        <dbReference type="ARBA" id="ARBA00023136"/>
    </source>
</evidence>
<evidence type="ECO:0000256" key="2">
    <source>
        <dbReference type="ARBA" id="ARBA00009765"/>
    </source>
</evidence>
<dbReference type="InterPro" id="IPR002523">
    <property type="entry name" value="MgTranspt_CorA/ZnTranspt_ZntB"/>
</dbReference>
<keyword evidence="6 8" id="KW-1133">Transmembrane helix</keyword>
<dbReference type="Gene3D" id="1.20.58.340">
    <property type="entry name" value="Magnesium transport protein CorA, transmembrane region"/>
    <property type="match status" value="2"/>
</dbReference>
<keyword evidence="8" id="KW-0406">Ion transport</keyword>
<dbReference type="Pfam" id="PF01544">
    <property type="entry name" value="CorA"/>
    <property type="match status" value="1"/>
</dbReference>
<dbReference type="GO" id="GO:0005886">
    <property type="term" value="C:plasma membrane"/>
    <property type="evidence" value="ECO:0007669"/>
    <property type="project" value="UniProtKB-SubCell"/>
</dbReference>
<dbReference type="SUPFAM" id="SSF143865">
    <property type="entry name" value="CorA soluble domain-like"/>
    <property type="match status" value="1"/>
</dbReference>
<comment type="similarity">
    <text evidence="2 8">Belongs to the CorA metal ion transporter (MIT) (TC 1.A.35) family.</text>
</comment>
<dbReference type="Proteomes" id="UP000228711">
    <property type="component" value="Unassembled WGS sequence"/>
</dbReference>
<dbReference type="GO" id="GO:0015095">
    <property type="term" value="F:magnesium ion transmembrane transporter activity"/>
    <property type="evidence" value="ECO:0007669"/>
    <property type="project" value="UniProtKB-UniRule"/>
</dbReference>
<dbReference type="PANTHER" id="PTHR46494">
    <property type="entry name" value="CORA FAMILY METAL ION TRANSPORTER (EUROFUNG)"/>
    <property type="match status" value="1"/>
</dbReference>
<dbReference type="CDD" id="cd12828">
    <property type="entry name" value="TmCorA-like_1"/>
    <property type="match status" value="1"/>
</dbReference>
<evidence type="ECO:0000256" key="3">
    <source>
        <dbReference type="ARBA" id="ARBA00022448"/>
    </source>
</evidence>
<evidence type="ECO:0000256" key="1">
    <source>
        <dbReference type="ARBA" id="ARBA00004651"/>
    </source>
</evidence>
<accession>A0A2H0YTJ0</accession>
<dbReference type="NCBIfam" id="TIGR00383">
    <property type="entry name" value="corA"/>
    <property type="match status" value="1"/>
</dbReference>
<keyword evidence="4 8" id="KW-1003">Cell membrane</keyword>
<dbReference type="InterPro" id="IPR045863">
    <property type="entry name" value="CorA_TM1_TM2"/>
</dbReference>
<gene>
    <name evidence="8 9" type="primary">corA</name>
    <name evidence="9" type="ORF">COT25_01080</name>
</gene>
<evidence type="ECO:0000256" key="6">
    <source>
        <dbReference type="ARBA" id="ARBA00022989"/>
    </source>
</evidence>
<dbReference type="FunFam" id="1.20.58.340:FF:000012">
    <property type="entry name" value="Magnesium transport protein CorA"/>
    <property type="match status" value="1"/>
</dbReference>
<organism evidence="9 10">
    <name type="scientific">Candidatus Kerfeldbacteria bacterium CG08_land_8_20_14_0_20_42_7</name>
    <dbReference type="NCBI Taxonomy" id="2014245"/>
    <lineage>
        <taxon>Bacteria</taxon>
        <taxon>Candidatus Kerfeldiibacteriota</taxon>
    </lineage>
</organism>
<dbReference type="InterPro" id="IPR004488">
    <property type="entry name" value="Mg/Co-transport_prot_CorA"/>
</dbReference>
<keyword evidence="8" id="KW-0460">Magnesium</keyword>
<dbReference type="Gene3D" id="3.30.460.20">
    <property type="entry name" value="CorA soluble domain-like"/>
    <property type="match status" value="1"/>
</dbReference>
<sequence length="361" mass="41750">MVEKVKPQRLRYFYRLNKKPGTAPGTIIAPYGNEGEATRIRLFQYDKGSVQDQKNISASAVLLPKGTSRLWLDVIGLRNIKEIEVIGETFRLHPLLLEDITHTDQRPKFDAYDGVLYIAARMFLLNEEKGIRSEQVSIIIGKNFLISFQEKIGDVFDPVRERLLMNKKAIHSNGPAYLAYSLLDTIVDNYFVILEDIGERIETLEDELIKDPTPKTLHAINKQKQEALVLRRSVWPLRDVVNRFEREDSTLLNKETKVYIRDLYDHTVQIIEAIETYRDVLSGMIDLYLSSVSNKMNAIMKVLTIIATIFIPLTFIAGVYGMNFTYMPELDWKFGYPSVLIFMTLVVLGMLYYFKKKGWFE</sequence>
<dbReference type="EMBL" id="PEXV01000043">
    <property type="protein sequence ID" value="PIS41808.1"/>
    <property type="molecule type" value="Genomic_DNA"/>
</dbReference>
<evidence type="ECO:0000313" key="10">
    <source>
        <dbReference type="Proteomes" id="UP000228711"/>
    </source>
</evidence>
<keyword evidence="3 8" id="KW-0813">Transport</keyword>